<keyword evidence="2" id="KW-1185">Reference proteome</keyword>
<proteinExistence type="predicted"/>
<sequence>MTKKGLNTSEPPARTTFLTLPRAEDLGVYSREEGLSFSRILPVFPIVQQHPNDTVLNHRTKAHIPFVQVPQLQVCNTPRQTGRIGPAQQTRLAALPVLSPWKTG</sequence>
<accession>A0A8H7DE68</accession>
<evidence type="ECO:0000313" key="2">
    <source>
        <dbReference type="Proteomes" id="UP000620124"/>
    </source>
</evidence>
<evidence type="ECO:0000313" key="1">
    <source>
        <dbReference type="EMBL" id="KAF7372189.1"/>
    </source>
</evidence>
<comment type="caution">
    <text evidence="1">The sequence shown here is derived from an EMBL/GenBank/DDBJ whole genome shotgun (WGS) entry which is preliminary data.</text>
</comment>
<dbReference type="AlphaFoldDB" id="A0A8H7DE68"/>
<name>A0A8H7DE68_9AGAR</name>
<protein>
    <submittedName>
        <fullName evidence="1">Uncharacterized protein</fullName>
    </submittedName>
</protein>
<dbReference type="EMBL" id="JACAZI010000001">
    <property type="protein sequence ID" value="KAF7372189.1"/>
    <property type="molecule type" value="Genomic_DNA"/>
</dbReference>
<dbReference type="Proteomes" id="UP000620124">
    <property type="component" value="Unassembled WGS sequence"/>
</dbReference>
<reference evidence="1" key="1">
    <citation type="submission" date="2020-05" db="EMBL/GenBank/DDBJ databases">
        <title>Mycena genomes resolve the evolution of fungal bioluminescence.</title>
        <authorList>
            <person name="Tsai I.J."/>
        </authorList>
    </citation>
    <scope>NUCLEOTIDE SEQUENCE</scope>
    <source>
        <strain evidence="1">CCC161011</strain>
    </source>
</reference>
<organism evidence="1 2">
    <name type="scientific">Mycena venus</name>
    <dbReference type="NCBI Taxonomy" id="2733690"/>
    <lineage>
        <taxon>Eukaryota</taxon>
        <taxon>Fungi</taxon>
        <taxon>Dikarya</taxon>
        <taxon>Basidiomycota</taxon>
        <taxon>Agaricomycotina</taxon>
        <taxon>Agaricomycetes</taxon>
        <taxon>Agaricomycetidae</taxon>
        <taxon>Agaricales</taxon>
        <taxon>Marasmiineae</taxon>
        <taxon>Mycenaceae</taxon>
        <taxon>Mycena</taxon>
    </lineage>
</organism>
<gene>
    <name evidence="1" type="ORF">MVEN_00078100</name>
</gene>